<evidence type="ECO:0000256" key="16">
    <source>
        <dbReference type="ARBA" id="ARBA00023306"/>
    </source>
</evidence>
<evidence type="ECO:0000256" key="5">
    <source>
        <dbReference type="ARBA" id="ARBA00010485"/>
    </source>
</evidence>
<evidence type="ECO:0000256" key="1">
    <source>
        <dbReference type="ARBA" id="ARBA00001974"/>
    </source>
</evidence>
<evidence type="ECO:0000256" key="18">
    <source>
        <dbReference type="ARBA" id="ARBA00031026"/>
    </source>
</evidence>
<evidence type="ECO:0000313" key="22">
    <source>
        <dbReference type="EMBL" id="MCS2610059.1"/>
    </source>
</evidence>
<evidence type="ECO:0000256" key="15">
    <source>
        <dbReference type="ARBA" id="ARBA00023002"/>
    </source>
</evidence>
<comment type="function">
    <text evidence="2 20">Cell wall formation.</text>
</comment>
<comment type="caution">
    <text evidence="22">The sequence shown here is derived from an EMBL/GenBank/DDBJ whole genome shotgun (WGS) entry which is preliminary data.</text>
</comment>
<keyword evidence="17 20" id="KW-0961">Cell wall biogenesis/degradation</keyword>
<evidence type="ECO:0000256" key="10">
    <source>
        <dbReference type="ARBA" id="ARBA00022630"/>
    </source>
</evidence>
<evidence type="ECO:0000256" key="13">
    <source>
        <dbReference type="ARBA" id="ARBA00022960"/>
    </source>
</evidence>
<feature type="active site" evidence="20">
    <location>
        <position position="336"/>
    </location>
</feature>
<keyword evidence="10 20" id="KW-0285">Flavoprotein</keyword>
<keyword evidence="8 20" id="KW-0963">Cytoplasm</keyword>
<dbReference type="EMBL" id="JAJISC010000005">
    <property type="protein sequence ID" value="MCS2610059.1"/>
    <property type="molecule type" value="Genomic_DNA"/>
</dbReference>
<dbReference type="Gene3D" id="3.30.43.10">
    <property type="entry name" value="Uridine Diphospho-n-acetylenolpyruvylglucosamine Reductase, domain 2"/>
    <property type="match status" value="1"/>
</dbReference>
<proteinExistence type="inferred from homology"/>
<keyword evidence="15 20" id="KW-0560">Oxidoreductase</keyword>
<dbReference type="Pfam" id="PF02873">
    <property type="entry name" value="MurB_C"/>
    <property type="match status" value="1"/>
</dbReference>
<comment type="pathway">
    <text evidence="4 20">Cell wall biogenesis; peptidoglycan biosynthesis.</text>
</comment>
<keyword evidence="13 20" id="KW-0133">Cell shape</keyword>
<dbReference type="PANTHER" id="PTHR21071:SF4">
    <property type="entry name" value="UDP-N-ACETYLENOLPYRUVOYLGLUCOSAMINE REDUCTASE"/>
    <property type="match status" value="1"/>
</dbReference>
<comment type="catalytic activity">
    <reaction evidence="19 20">
        <text>UDP-N-acetyl-alpha-D-muramate + NADP(+) = UDP-N-acetyl-3-O-(1-carboxyvinyl)-alpha-D-glucosamine + NADPH + H(+)</text>
        <dbReference type="Rhea" id="RHEA:12248"/>
        <dbReference type="ChEBI" id="CHEBI:15378"/>
        <dbReference type="ChEBI" id="CHEBI:57783"/>
        <dbReference type="ChEBI" id="CHEBI:58349"/>
        <dbReference type="ChEBI" id="CHEBI:68483"/>
        <dbReference type="ChEBI" id="CHEBI:70757"/>
        <dbReference type="EC" id="1.3.1.98"/>
    </reaction>
</comment>
<dbReference type="InterPro" id="IPR016169">
    <property type="entry name" value="FAD-bd_PCMH_sub2"/>
</dbReference>
<evidence type="ECO:0000256" key="20">
    <source>
        <dbReference type="HAMAP-Rule" id="MF_00037"/>
    </source>
</evidence>
<reference evidence="22" key="1">
    <citation type="submission" date="2021-11" db="EMBL/GenBank/DDBJ databases">
        <title>Halomonas sp., isolated from a coastal aquaculture zone in Dongshan Bay.</title>
        <authorList>
            <person name="Lin W."/>
        </authorList>
    </citation>
    <scope>NUCLEOTIDE SEQUENCE</scope>
    <source>
        <strain evidence="22">Yzlin-01</strain>
    </source>
</reference>
<keyword evidence="23" id="KW-1185">Reference proteome</keyword>
<dbReference type="PROSITE" id="PS51387">
    <property type="entry name" value="FAD_PCMH"/>
    <property type="match status" value="1"/>
</dbReference>
<protein>
    <recommendedName>
        <fullName evidence="7 20">UDP-N-acetylenolpyruvoylglucosamine reductase</fullName>
        <ecNumber evidence="6 20">1.3.1.98</ecNumber>
    </recommendedName>
    <alternativeName>
        <fullName evidence="18 20">UDP-N-acetylmuramate dehydrogenase</fullName>
    </alternativeName>
</protein>
<dbReference type="RefSeq" id="WP_259036559.1">
    <property type="nucleotide sequence ID" value="NZ_JAJISC010000005.1"/>
</dbReference>
<keyword evidence="14 20" id="KW-0573">Peptidoglycan synthesis</keyword>
<keyword evidence="9 20" id="KW-0132">Cell division</keyword>
<dbReference type="InterPro" id="IPR006094">
    <property type="entry name" value="Oxid_FAD_bind_N"/>
</dbReference>
<comment type="similarity">
    <text evidence="5 20">Belongs to the MurB family.</text>
</comment>
<evidence type="ECO:0000256" key="4">
    <source>
        <dbReference type="ARBA" id="ARBA00004752"/>
    </source>
</evidence>
<feature type="domain" description="FAD-binding PCMH-type" evidence="21">
    <location>
        <begin position="22"/>
        <end position="194"/>
    </location>
</feature>
<keyword evidence="11 20" id="KW-0274">FAD</keyword>
<name>A0ABT2EEZ4_9GAMM</name>
<evidence type="ECO:0000256" key="12">
    <source>
        <dbReference type="ARBA" id="ARBA00022857"/>
    </source>
</evidence>
<dbReference type="InterPro" id="IPR016166">
    <property type="entry name" value="FAD-bd_PCMH"/>
</dbReference>
<feature type="active site" description="Proton donor" evidence="20">
    <location>
        <position position="240"/>
    </location>
</feature>
<dbReference type="HAMAP" id="MF_00037">
    <property type="entry name" value="MurB"/>
    <property type="match status" value="1"/>
</dbReference>
<dbReference type="InterPro" id="IPR011601">
    <property type="entry name" value="MurB_C"/>
</dbReference>
<evidence type="ECO:0000259" key="21">
    <source>
        <dbReference type="PROSITE" id="PS51387"/>
    </source>
</evidence>
<dbReference type="GO" id="GO:0008762">
    <property type="term" value="F:UDP-N-acetylmuramate dehydrogenase activity"/>
    <property type="evidence" value="ECO:0007669"/>
    <property type="project" value="UniProtKB-EC"/>
</dbReference>
<comment type="subcellular location">
    <subcellularLocation>
        <location evidence="3 20">Cytoplasm</location>
    </subcellularLocation>
</comment>
<dbReference type="InterPro" id="IPR003170">
    <property type="entry name" value="MurB"/>
</dbReference>
<evidence type="ECO:0000256" key="8">
    <source>
        <dbReference type="ARBA" id="ARBA00022490"/>
    </source>
</evidence>
<dbReference type="SUPFAM" id="SSF56176">
    <property type="entry name" value="FAD-binding/transporter-associated domain-like"/>
    <property type="match status" value="1"/>
</dbReference>
<dbReference type="InterPro" id="IPR036318">
    <property type="entry name" value="FAD-bd_PCMH-like_sf"/>
</dbReference>
<dbReference type="InterPro" id="IPR016167">
    <property type="entry name" value="FAD-bd_PCMH_sub1"/>
</dbReference>
<evidence type="ECO:0000313" key="23">
    <source>
        <dbReference type="Proteomes" id="UP001165542"/>
    </source>
</evidence>
<evidence type="ECO:0000256" key="19">
    <source>
        <dbReference type="ARBA" id="ARBA00048914"/>
    </source>
</evidence>
<evidence type="ECO:0000256" key="3">
    <source>
        <dbReference type="ARBA" id="ARBA00004496"/>
    </source>
</evidence>
<evidence type="ECO:0000256" key="17">
    <source>
        <dbReference type="ARBA" id="ARBA00023316"/>
    </source>
</evidence>
<dbReference type="SUPFAM" id="SSF56194">
    <property type="entry name" value="Uridine diphospho-N-Acetylenolpyruvylglucosamine reductase, MurB, C-terminal domain"/>
    <property type="match status" value="1"/>
</dbReference>
<dbReference type="NCBIfam" id="TIGR00179">
    <property type="entry name" value="murB"/>
    <property type="match status" value="1"/>
</dbReference>
<gene>
    <name evidence="20 22" type="primary">murB</name>
    <name evidence="22" type="ORF">LLY24_12115</name>
</gene>
<evidence type="ECO:0000256" key="9">
    <source>
        <dbReference type="ARBA" id="ARBA00022618"/>
    </source>
</evidence>
<comment type="cofactor">
    <cofactor evidence="1 20">
        <name>FAD</name>
        <dbReference type="ChEBI" id="CHEBI:57692"/>
    </cofactor>
</comment>
<dbReference type="Pfam" id="PF01565">
    <property type="entry name" value="FAD_binding_4"/>
    <property type="match status" value="1"/>
</dbReference>
<dbReference type="EC" id="1.3.1.98" evidence="6 20"/>
<dbReference type="NCBIfam" id="NF000755">
    <property type="entry name" value="PRK00046.1"/>
    <property type="match status" value="1"/>
</dbReference>
<dbReference type="Proteomes" id="UP001165542">
    <property type="component" value="Unassembled WGS sequence"/>
</dbReference>
<evidence type="ECO:0000256" key="14">
    <source>
        <dbReference type="ARBA" id="ARBA00022984"/>
    </source>
</evidence>
<evidence type="ECO:0000256" key="2">
    <source>
        <dbReference type="ARBA" id="ARBA00003921"/>
    </source>
</evidence>
<organism evidence="22 23">
    <name type="scientific">Halomonas dongshanensis</name>
    <dbReference type="NCBI Taxonomy" id="2890835"/>
    <lineage>
        <taxon>Bacteria</taxon>
        <taxon>Pseudomonadati</taxon>
        <taxon>Pseudomonadota</taxon>
        <taxon>Gammaproteobacteria</taxon>
        <taxon>Oceanospirillales</taxon>
        <taxon>Halomonadaceae</taxon>
        <taxon>Halomonas</taxon>
    </lineage>
</organism>
<accession>A0ABT2EEZ4</accession>
<dbReference type="PANTHER" id="PTHR21071">
    <property type="entry name" value="UDP-N-ACETYLENOLPYRUVOYLGLUCOSAMINE REDUCTASE"/>
    <property type="match status" value="1"/>
</dbReference>
<dbReference type="Gene3D" id="3.30.465.10">
    <property type="match status" value="1"/>
</dbReference>
<dbReference type="NCBIfam" id="NF010478">
    <property type="entry name" value="PRK13903.1"/>
    <property type="match status" value="1"/>
</dbReference>
<dbReference type="Gene3D" id="3.90.78.10">
    <property type="entry name" value="UDP-N-acetylenolpyruvoylglucosamine reductase, C-terminal domain"/>
    <property type="match status" value="1"/>
</dbReference>
<keyword evidence="12 20" id="KW-0521">NADP</keyword>
<evidence type="ECO:0000256" key="7">
    <source>
        <dbReference type="ARBA" id="ARBA00015188"/>
    </source>
</evidence>
<sequence>MAHALTLAAIEHRADLSRANTLRLPCIAEHAAAPTTLSEVRELLALARARRWPVTVLGGGSNVLLPPVLEGLVLRPALCQWWGRCEGDTLALHVGAGVNWHQLVMATAARGLWGIENLALIPGECGAAPVQNIGAYGVELGDVLEAVQVVDRASGRVQWLSARECMLGYRDSIFKGALEGQVVITQLVLRLSRRARPVLSYGDLAARVGANPTPLAVAEAVCAIRRAKLPDPAVLANAGSFFKNPIVSAGLAQPLLARHAQMPHFPQPDGRVKLAAGWLIDQCGWKGRRDGAFGVHAQQALVVVHDGQGSREELMRFANAIVADVKARFGVTLEPEPRWL</sequence>
<dbReference type="InterPro" id="IPR036635">
    <property type="entry name" value="MurB_C_sf"/>
</dbReference>
<evidence type="ECO:0000256" key="6">
    <source>
        <dbReference type="ARBA" id="ARBA00012518"/>
    </source>
</evidence>
<evidence type="ECO:0000256" key="11">
    <source>
        <dbReference type="ARBA" id="ARBA00022827"/>
    </source>
</evidence>
<keyword evidence="16 20" id="KW-0131">Cell cycle</keyword>
<feature type="active site" evidence="20">
    <location>
        <position position="170"/>
    </location>
</feature>